<dbReference type="PROSITE" id="PS51257">
    <property type="entry name" value="PROKAR_LIPOPROTEIN"/>
    <property type="match status" value="1"/>
</dbReference>
<dbReference type="Pfam" id="PF07587">
    <property type="entry name" value="PSD1"/>
    <property type="match status" value="1"/>
</dbReference>
<dbReference type="InterPro" id="IPR022655">
    <property type="entry name" value="DUF1553"/>
</dbReference>
<evidence type="ECO:0000259" key="4">
    <source>
        <dbReference type="Pfam" id="PF07635"/>
    </source>
</evidence>
<dbReference type="GO" id="GO:0004553">
    <property type="term" value="F:hydrolase activity, hydrolyzing O-glycosyl compounds"/>
    <property type="evidence" value="ECO:0007669"/>
    <property type="project" value="UniProtKB-ARBA"/>
</dbReference>
<dbReference type="OrthoDB" id="1450284at2"/>
<dbReference type="GO" id="GO:0020037">
    <property type="term" value="F:heme binding"/>
    <property type="evidence" value="ECO:0007669"/>
    <property type="project" value="InterPro"/>
</dbReference>
<dbReference type="InterPro" id="IPR011429">
    <property type="entry name" value="Cyt_c_Planctomycete-type"/>
</dbReference>
<dbReference type="Pfam" id="PF07635">
    <property type="entry name" value="PSCyt1"/>
    <property type="match status" value="1"/>
</dbReference>
<dbReference type="SUPFAM" id="SSF49899">
    <property type="entry name" value="Concanavalin A-like lectins/glucanases"/>
    <property type="match status" value="1"/>
</dbReference>
<dbReference type="SUPFAM" id="SSF46626">
    <property type="entry name" value="Cytochrome c"/>
    <property type="match status" value="1"/>
</dbReference>
<sequence>MRNNALIFLILMLAYSCGYKVPEHLIPAYEHTPNVVDFNYHIKPILSDKCFACHGPDAKTQKSELRLDTPEHAYAALGDAELHAIMPQKPGKSTLVDRILTDNASELMPPPEANLALTDAEKVLLIKWIEQGAEYKPHWSFIAPKKYELPKTTYNYWPKNSIDYFVAANLEKHDLKPSETATKETLIRRLYFTLTGLPPTIKQIEYFVNDTTNKAYENVVDKLLASSTYGERMAANWMDVARYADSDGYLDDKHRDFSPYRDWVINAFNKNMSYEEFVTKQLAGDLLPNANVETVLPTAFNRLHKKNSEAGIVYEEFRAEYVADRTATMSKAFLGLTVECARCHDHKYDPISQKDHYKLAAFFNSTNEIGTAVYGPDQTPGPSLLLTNKEQEDVIKFLEQQIGESTRKLKTILNQGNSDFNNWLQTDKVKIQNTISKTIKTHVVANWSFETFLKKEKNSYNIPGLNNGGIATANDPVIKEGASGKALFLNDFTAFKLPKNIGWFDHTDPFSVRLSIFPDKVYDDAMVFNHCEDIRNGYKGYSLHLEENHLKFIIAFSWPSNAIQVTSKEPITEKEWANVTVSYDGSGKAKGIRLFKNGKEISVKVDIDNLYKSILFKPNIHTYGFHGFRIGRRDGMKSFVGGGVDNLKIFNKALSTIEVAFIENRKRFNSLLANKTSEESTSLLSEFYFANLHKPSNTEKLKIQTLKKALTQHVDSIPEIMVLGDLPEPRPTFVLDRGQYDAPTDEVFPGVPTAVLPFNKSLPKNRLGLSKWLFDKNNPLTARVFVNRIWQMHFGKGIVETSDDFGSQGSLPSHPKLLDYLAVSFMESGWDIKALHKQIVMSETYKQSSKTTEKLLEIDSDNVLLARGPSFRLPAEMIRDNALSISGLLSDKLGGPSVYPYQPEGLWDELSNKKWRYKYLQKPGEGLYRRSLYTIWKRTSPPPTMSIFDVADRGVCAVKRRQTSTPLQALVLLNDPQYIEAGRVLAENLIEQYPKNITKQLNTAFKLGTGRTPIDGELQVLIKFYKNEYERFEANKANAVAYLNIGASPIKSTDNYTETAALATVINGILNTTDAFTLR</sequence>
<evidence type="ECO:0000313" key="6">
    <source>
        <dbReference type="Proteomes" id="UP000321790"/>
    </source>
</evidence>
<feature type="domain" description="DUF1549" evidence="2">
    <location>
        <begin position="162"/>
        <end position="367"/>
    </location>
</feature>
<dbReference type="PANTHER" id="PTHR35889:SF3">
    <property type="entry name" value="F-BOX DOMAIN-CONTAINING PROTEIN"/>
    <property type="match status" value="1"/>
</dbReference>
<dbReference type="Pfam" id="PF13385">
    <property type="entry name" value="Laminin_G_3"/>
    <property type="match status" value="1"/>
</dbReference>
<proteinExistence type="predicted"/>
<keyword evidence="1" id="KW-0175">Coiled coil</keyword>
<dbReference type="Gene3D" id="2.60.120.200">
    <property type="match status" value="1"/>
</dbReference>
<dbReference type="Pfam" id="PF07583">
    <property type="entry name" value="PSCyt2"/>
    <property type="match status" value="1"/>
</dbReference>
<reference evidence="6" key="1">
    <citation type="submission" date="2019-08" db="EMBL/GenBank/DDBJ databases">
        <title>Seonamhaeicola sediminis sp. nov., isolated from marine sediment.</title>
        <authorList>
            <person name="Cao W.R."/>
        </authorList>
    </citation>
    <scope>NUCLEOTIDE SEQUENCE [LARGE SCALE GENOMIC DNA]</scope>
    <source>
        <strain evidence="6">Gy8</strain>
    </source>
</reference>
<dbReference type="RefSeq" id="WP_147138065.1">
    <property type="nucleotide sequence ID" value="NZ_VOSC01000033.1"/>
</dbReference>
<dbReference type="InterPro" id="IPR011444">
    <property type="entry name" value="DUF1549"/>
</dbReference>
<evidence type="ECO:0000256" key="1">
    <source>
        <dbReference type="SAM" id="Coils"/>
    </source>
</evidence>
<evidence type="ECO:0000259" key="3">
    <source>
        <dbReference type="Pfam" id="PF07587"/>
    </source>
</evidence>
<dbReference type="EMBL" id="VOSC01000033">
    <property type="protein sequence ID" value="TXE06311.1"/>
    <property type="molecule type" value="Genomic_DNA"/>
</dbReference>
<name>A0A5C7ACY4_9FLAO</name>
<evidence type="ECO:0000313" key="5">
    <source>
        <dbReference type="EMBL" id="TXE06311.1"/>
    </source>
</evidence>
<dbReference type="InterPro" id="IPR036909">
    <property type="entry name" value="Cyt_c-like_dom_sf"/>
</dbReference>
<dbReference type="GO" id="GO:0009055">
    <property type="term" value="F:electron transfer activity"/>
    <property type="evidence" value="ECO:0007669"/>
    <property type="project" value="InterPro"/>
</dbReference>
<evidence type="ECO:0000259" key="2">
    <source>
        <dbReference type="Pfam" id="PF07583"/>
    </source>
</evidence>
<protein>
    <submittedName>
        <fullName evidence="5">DUF1553 domain-containing protein</fullName>
    </submittedName>
</protein>
<organism evidence="5 6">
    <name type="scientific">Seonamhaeicola algicola</name>
    <dbReference type="NCBI Taxonomy" id="1719036"/>
    <lineage>
        <taxon>Bacteria</taxon>
        <taxon>Pseudomonadati</taxon>
        <taxon>Bacteroidota</taxon>
        <taxon>Flavobacteriia</taxon>
        <taxon>Flavobacteriales</taxon>
        <taxon>Flavobacteriaceae</taxon>
    </lineage>
</organism>
<feature type="coiled-coil region" evidence="1">
    <location>
        <begin position="388"/>
        <end position="415"/>
    </location>
</feature>
<accession>A0A5C7ACY4</accession>
<keyword evidence="6" id="KW-1185">Reference proteome</keyword>
<dbReference type="InterPro" id="IPR013320">
    <property type="entry name" value="ConA-like_dom_sf"/>
</dbReference>
<dbReference type="PANTHER" id="PTHR35889">
    <property type="entry name" value="CYCLOINULO-OLIGOSACCHARIDE FRUCTANOTRANSFERASE-RELATED"/>
    <property type="match status" value="1"/>
</dbReference>
<feature type="domain" description="DUF1553" evidence="3">
    <location>
        <begin position="765"/>
        <end position="1024"/>
    </location>
</feature>
<dbReference type="GO" id="GO:0005975">
    <property type="term" value="P:carbohydrate metabolic process"/>
    <property type="evidence" value="ECO:0007669"/>
    <property type="project" value="UniProtKB-ARBA"/>
</dbReference>
<comment type="caution">
    <text evidence="5">The sequence shown here is derived from an EMBL/GenBank/DDBJ whole genome shotgun (WGS) entry which is preliminary data.</text>
</comment>
<feature type="domain" description="Cytochrome C Planctomycete-type" evidence="4">
    <location>
        <begin position="50"/>
        <end position="112"/>
    </location>
</feature>
<dbReference type="AlphaFoldDB" id="A0A5C7ACY4"/>
<gene>
    <name evidence="5" type="ORF">FUA26_15175</name>
</gene>
<dbReference type="Proteomes" id="UP000321790">
    <property type="component" value="Unassembled WGS sequence"/>
</dbReference>